<evidence type="ECO:0000313" key="2">
    <source>
        <dbReference type="Proteomes" id="UP000821865"/>
    </source>
</evidence>
<protein>
    <submittedName>
        <fullName evidence="1">Uncharacterized protein</fullName>
    </submittedName>
</protein>
<dbReference type="Proteomes" id="UP000821865">
    <property type="component" value="Chromosome 11"/>
</dbReference>
<keyword evidence="2" id="KW-1185">Reference proteome</keyword>
<name>A0ACB8DIE6_DERSI</name>
<proteinExistence type="predicted"/>
<reference evidence="1" key="1">
    <citation type="submission" date="2020-05" db="EMBL/GenBank/DDBJ databases">
        <title>Large-scale comparative analyses of tick genomes elucidate their genetic diversity and vector capacities.</title>
        <authorList>
            <person name="Jia N."/>
            <person name="Wang J."/>
            <person name="Shi W."/>
            <person name="Du L."/>
            <person name="Sun Y."/>
            <person name="Zhan W."/>
            <person name="Jiang J."/>
            <person name="Wang Q."/>
            <person name="Zhang B."/>
            <person name="Ji P."/>
            <person name="Sakyi L.B."/>
            <person name="Cui X."/>
            <person name="Yuan T."/>
            <person name="Jiang B."/>
            <person name="Yang W."/>
            <person name="Lam T.T.-Y."/>
            <person name="Chang Q."/>
            <person name="Ding S."/>
            <person name="Wang X."/>
            <person name="Zhu J."/>
            <person name="Ruan X."/>
            <person name="Zhao L."/>
            <person name="Wei J."/>
            <person name="Que T."/>
            <person name="Du C."/>
            <person name="Cheng J."/>
            <person name="Dai P."/>
            <person name="Han X."/>
            <person name="Huang E."/>
            <person name="Gao Y."/>
            <person name="Liu J."/>
            <person name="Shao H."/>
            <person name="Ye R."/>
            <person name="Li L."/>
            <person name="Wei W."/>
            <person name="Wang X."/>
            <person name="Wang C."/>
            <person name="Yang T."/>
            <person name="Huo Q."/>
            <person name="Li W."/>
            <person name="Guo W."/>
            <person name="Chen H."/>
            <person name="Zhou L."/>
            <person name="Ni X."/>
            <person name="Tian J."/>
            <person name="Zhou Y."/>
            <person name="Sheng Y."/>
            <person name="Liu T."/>
            <person name="Pan Y."/>
            <person name="Xia L."/>
            <person name="Li J."/>
            <person name="Zhao F."/>
            <person name="Cao W."/>
        </authorList>
    </citation>
    <scope>NUCLEOTIDE SEQUENCE</scope>
    <source>
        <strain evidence="1">Dsil-2018</strain>
    </source>
</reference>
<dbReference type="EMBL" id="CM023480">
    <property type="protein sequence ID" value="KAH7970377.1"/>
    <property type="molecule type" value="Genomic_DNA"/>
</dbReference>
<gene>
    <name evidence="1" type="ORF">HPB49_004856</name>
</gene>
<accession>A0ACB8DIE6</accession>
<organism evidence="1 2">
    <name type="scientific">Dermacentor silvarum</name>
    <name type="common">Tick</name>
    <dbReference type="NCBI Taxonomy" id="543639"/>
    <lineage>
        <taxon>Eukaryota</taxon>
        <taxon>Metazoa</taxon>
        <taxon>Ecdysozoa</taxon>
        <taxon>Arthropoda</taxon>
        <taxon>Chelicerata</taxon>
        <taxon>Arachnida</taxon>
        <taxon>Acari</taxon>
        <taxon>Parasitiformes</taxon>
        <taxon>Ixodida</taxon>
        <taxon>Ixodoidea</taxon>
        <taxon>Ixodidae</taxon>
        <taxon>Rhipicephalinae</taxon>
        <taxon>Dermacentor</taxon>
    </lineage>
</organism>
<evidence type="ECO:0000313" key="1">
    <source>
        <dbReference type="EMBL" id="KAH7970377.1"/>
    </source>
</evidence>
<sequence>MTSRFPAEALRRGSAKETALDSMLEFLDQWEAHARGLGFLSKSTSEGLRVTIHSTKDLLKYLTEKDGFRYLMTSRLSQDCLERSFGIVRQSSGANDHPTPAQFIIIIKCISFYSLAKSLKGGNVSPGLLESLLSEEQLLPENEDTALDDTTLPAEAAEVAVDHVDYVEQHSDVRLLYYIAGYVARKRILLNDCNACRDSCLVTRESVPHQLPAEACKQ</sequence>
<comment type="caution">
    <text evidence="1">The sequence shown here is derived from an EMBL/GenBank/DDBJ whole genome shotgun (WGS) entry which is preliminary data.</text>
</comment>